<feature type="transmembrane region" description="Helical" evidence="2">
    <location>
        <begin position="31"/>
        <end position="50"/>
    </location>
</feature>
<keyword evidence="2" id="KW-0812">Transmembrane</keyword>
<dbReference type="NCBIfam" id="TIGR02867">
    <property type="entry name" value="spore_II_P"/>
    <property type="match status" value="1"/>
</dbReference>
<keyword evidence="4" id="KW-1185">Reference proteome</keyword>
<dbReference type="EMBL" id="CP020991">
    <property type="protein sequence ID" value="AUO19578.1"/>
    <property type="molecule type" value="Genomic_DNA"/>
</dbReference>
<dbReference type="OrthoDB" id="1633470at2"/>
<keyword evidence="2" id="KW-0472">Membrane</keyword>
<dbReference type="InterPro" id="IPR010897">
    <property type="entry name" value="Spore_II_P"/>
</dbReference>
<gene>
    <name evidence="3" type="ORF">B9O19_01417</name>
</gene>
<dbReference type="GeneID" id="98062817"/>
<reference evidence="3 4" key="1">
    <citation type="submission" date="2017-04" db="EMBL/GenBank/DDBJ databases">
        <title>Monoglobus pectinilyticus 14 draft genome.</title>
        <authorList>
            <person name="Kim C."/>
            <person name="Rosendale D.I."/>
            <person name="Kelly W.J."/>
            <person name="Tannock G.W."/>
            <person name="Patchett M.L."/>
            <person name="Jordens J.Z."/>
        </authorList>
    </citation>
    <scope>NUCLEOTIDE SEQUENCE [LARGE SCALE GENOMIC DNA]</scope>
    <source>
        <strain evidence="3 4">14</strain>
    </source>
</reference>
<evidence type="ECO:0000256" key="1">
    <source>
        <dbReference type="SAM" id="MobiDB-lite"/>
    </source>
</evidence>
<name>A0A2K9P4L7_9FIRM</name>
<accession>A0A2K9P4L7</accession>
<dbReference type="RefSeq" id="WP_158648936.1">
    <property type="nucleotide sequence ID" value="NZ_CP020991.1"/>
</dbReference>
<feature type="compositionally biased region" description="Basic and acidic residues" evidence="1">
    <location>
        <begin position="74"/>
        <end position="87"/>
    </location>
</feature>
<dbReference type="Proteomes" id="UP000235589">
    <property type="component" value="Chromosome"/>
</dbReference>
<evidence type="ECO:0000313" key="3">
    <source>
        <dbReference type="EMBL" id="AUO19578.1"/>
    </source>
</evidence>
<proteinExistence type="predicted"/>
<sequence length="425" mass="47086">MIERSYKARKIPEKHQYRAVVIDGHKIIKTAVFLAAVGVIVGVIITSFSYTKTAVPTASHVTESQSAEVAQENVKQDSEEKSEERSDKKINIKESFDSVLKTACSYILGFDPYNINGALAAEIHGADMVNSYEMVQKSSEFDESNVVPTEEPRPTPGAESSADGENQADIKAINAGQNANSNSNEIKIGNQTSYGVDINKMLSEPLDIDMSVDGPKVLIVHTHATEAYAPEGAQKYNREESDRSMENTENVVAVGNEVTEIFNSRGIETLHDTALHDYPSFNGAYADALSSIEWYLSEYPSIQVVFDLHRDSIVYDDDTKAKVVTKINGKNAAQLMFVVGTNEKGLYHPDWRENLKFALKLQDKIDQKYPNLMRHVNLRQERFNGHTTHGSLIIEMGSSGNSLEEAKYGMSCAAECIADFLNELK</sequence>
<evidence type="ECO:0000313" key="4">
    <source>
        <dbReference type="Proteomes" id="UP000235589"/>
    </source>
</evidence>
<feature type="region of interest" description="Disordered" evidence="1">
    <location>
        <begin position="139"/>
        <end position="164"/>
    </location>
</feature>
<keyword evidence="2" id="KW-1133">Transmembrane helix</keyword>
<organism evidence="3 4">
    <name type="scientific">Monoglobus pectinilyticus</name>
    <dbReference type="NCBI Taxonomy" id="1981510"/>
    <lineage>
        <taxon>Bacteria</taxon>
        <taxon>Bacillati</taxon>
        <taxon>Bacillota</taxon>
        <taxon>Clostridia</taxon>
        <taxon>Monoglobales</taxon>
        <taxon>Monoglobaceae</taxon>
        <taxon>Monoglobus</taxon>
    </lineage>
</organism>
<dbReference type="KEGG" id="mpec:B9O19_01417"/>
<evidence type="ECO:0000256" key="2">
    <source>
        <dbReference type="SAM" id="Phobius"/>
    </source>
</evidence>
<feature type="region of interest" description="Disordered" evidence="1">
    <location>
        <begin position="64"/>
        <end position="87"/>
    </location>
</feature>
<protein>
    <submittedName>
        <fullName evidence="3">Stage II sporulation protein P</fullName>
    </submittedName>
</protein>
<dbReference type="AlphaFoldDB" id="A0A2K9P4L7"/>
<dbReference type="Pfam" id="PF07454">
    <property type="entry name" value="SpoIIP"/>
    <property type="match status" value="1"/>
</dbReference>